<feature type="transmembrane region" description="Helical" evidence="9">
    <location>
        <begin position="12"/>
        <end position="32"/>
    </location>
</feature>
<keyword evidence="12" id="KW-1185">Reference proteome</keyword>
<evidence type="ECO:0000256" key="4">
    <source>
        <dbReference type="ARBA" id="ARBA00022519"/>
    </source>
</evidence>
<comment type="caution">
    <text evidence="11">The sequence shown here is derived from an EMBL/GenBank/DDBJ whole genome shotgun (WGS) entry which is preliminary data.</text>
</comment>
<keyword evidence="7 9" id="KW-0472">Membrane</keyword>
<evidence type="ECO:0000313" key="11">
    <source>
        <dbReference type="EMBL" id="MFD2706803.1"/>
    </source>
</evidence>
<dbReference type="InterPro" id="IPR055348">
    <property type="entry name" value="DctQ"/>
</dbReference>
<evidence type="ECO:0000256" key="7">
    <source>
        <dbReference type="ARBA" id="ARBA00023136"/>
    </source>
</evidence>
<evidence type="ECO:0000256" key="3">
    <source>
        <dbReference type="ARBA" id="ARBA00022475"/>
    </source>
</evidence>
<evidence type="ECO:0000256" key="6">
    <source>
        <dbReference type="ARBA" id="ARBA00022989"/>
    </source>
</evidence>
<comment type="subcellular location">
    <subcellularLocation>
        <location evidence="1">Cell inner membrane</location>
        <topology evidence="1">Multi-pass membrane protein</topology>
    </subcellularLocation>
</comment>
<evidence type="ECO:0000256" key="8">
    <source>
        <dbReference type="ARBA" id="ARBA00038436"/>
    </source>
</evidence>
<evidence type="ECO:0000313" key="12">
    <source>
        <dbReference type="Proteomes" id="UP001597520"/>
    </source>
</evidence>
<keyword evidence="2" id="KW-0813">Transport</keyword>
<evidence type="ECO:0000256" key="9">
    <source>
        <dbReference type="SAM" id="Phobius"/>
    </source>
</evidence>
<dbReference type="InterPro" id="IPR007387">
    <property type="entry name" value="TRAP_DctQ"/>
</dbReference>
<keyword evidence="3" id="KW-1003">Cell membrane</keyword>
<evidence type="ECO:0000256" key="5">
    <source>
        <dbReference type="ARBA" id="ARBA00022692"/>
    </source>
</evidence>
<dbReference type="EMBL" id="JBHUML010000005">
    <property type="protein sequence ID" value="MFD2706803.1"/>
    <property type="molecule type" value="Genomic_DNA"/>
</dbReference>
<comment type="similarity">
    <text evidence="8">Belongs to the TRAP transporter small permease family.</text>
</comment>
<reference evidence="12" key="1">
    <citation type="journal article" date="2019" name="Int. J. Syst. Evol. Microbiol.">
        <title>The Global Catalogue of Microorganisms (GCM) 10K type strain sequencing project: providing services to taxonomists for standard genome sequencing and annotation.</title>
        <authorList>
            <consortium name="The Broad Institute Genomics Platform"/>
            <consortium name="The Broad Institute Genome Sequencing Center for Infectious Disease"/>
            <person name="Wu L."/>
            <person name="Ma J."/>
        </authorList>
    </citation>
    <scope>NUCLEOTIDE SEQUENCE [LARGE SCALE GENOMIC DNA]</scope>
    <source>
        <strain evidence="12">KCTC 33792</strain>
    </source>
</reference>
<accession>A0ABW5T471</accession>
<name>A0ABW5T471_9BACI</name>
<evidence type="ECO:0000259" key="10">
    <source>
        <dbReference type="Pfam" id="PF04290"/>
    </source>
</evidence>
<dbReference type="PANTHER" id="PTHR35011:SF2">
    <property type="entry name" value="2,3-DIKETO-L-GULONATE TRAP TRANSPORTER SMALL PERMEASE PROTEIN YIAM"/>
    <property type="match status" value="1"/>
</dbReference>
<feature type="transmembrane region" description="Helical" evidence="9">
    <location>
        <begin position="125"/>
        <end position="148"/>
    </location>
</feature>
<protein>
    <submittedName>
        <fullName evidence="11">TRAP transporter small permease</fullName>
    </submittedName>
</protein>
<gene>
    <name evidence="11" type="ORF">ACFSUB_15175</name>
</gene>
<dbReference type="Pfam" id="PF04290">
    <property type="entry name" value="DctQ"/>
    <property type="match status" value="1"/>
</dbReference>
<sequence>MQMVKQSVDKLLFGINVLLLVTMTVLSIYQVFTRYFLDVPSTISEEMVRFLLIWFALFTTAYVFGQQKHIAITVLLQRFTERMQRVIFKLIQVFWFLLSTGSLIIGGIILITYTNQETSAALGISMMYVYLALPLAGLFIAFYSLWYLAMPAGTMEEMEGNE</sequence>
<keyword evidence="4" id="KW-0997">Cell inner membrane</keyword>
<feature type="domain" description="Tripartite ATP-independent periplasmic transporters DctQ component" evidence="10">
    <location>
        <begin position="23"/>
        <end position="145"/>
    </location>
</feature>
<dbReference type="PANTHER" id="PTHR35011">
    <property type="entry name" value="2,3-DIKETO-L-GULONATE TRAP TRANSPORTER SMALL PERMEASE PROTEIN YIAM"/>
    <property type="match status" value="1"/>
</dbReference>
<feature type="transmembrane region" description="Helical" evidence="9">
    <location>
        <begin position="86"/>
        <end position="113"/>
    </location>
</feature>
<keyword evidence="5 9" id="KW-0812">Transmembrane</keyword>
<evidence type="ECO:0000256" key="1">
    <source>
        <dbReference type="ARBA" id="ARBA00004429"/>
    </source>
</evidence>
<feature type="transmembrane region" description="Helical" evidence="9">
    <location>
        <begin position="47"/>
        <end position="65"/>
    </location>
</feature>
<keyword evidence="6 9" id="KW-1133">Transmembrane helix</keyword>
<dbReference type="Proteomes" id="UP001597520">
    <property type="component" value="Unassembled WGS sequence"/>
</dbReference>
<dbReference type="RefSeq" id="WP_380714102.1">
    <property type="nucleotide sequence ID" value="NZ_JBHUML010000005.1"/>
</dbReference>
<proteinExistence type="inferred from homology"/>
<organism evidence="11 12">
    <name type="scientific">Salibacterium lacus</name>
    <dbReference type="NCBI Taxonomy" id="1898109"/>
    <lineage>
        <taxon>Bacteria</taxon>
        <taxon>Bacillati</taxon>
        <taxon>Bacillota</taxon>
        <taxon>Bacilli</taxon>
        <taxon>Bacillales</taxon>
        <taxon>Bacillaceae</taxon>
    </lineage>
</organism>
<evidence type="ECO:0000256" key="2">
    <source>
        <dbReference type="ARBA" id="ARBA00022448"/>
    </source>
</evidence>